<gene>
    <name evidence="1" type="ORF">DFR66_11624</name>
    <name evidence="2" type="ORF">IQ02_02482</name>
</gene>
<keyword evidence="3" id="KW-1185">Reference proteome</keyword>
<evidence type="ECO:0000313" key="3">
    <source>
        <dbReference type="Proteomes" id="UP000254518"/>
    </source>
</evidence>
<organism evidence="2 4">
    <name type="scientific">Flavobacterium glaciei</name>
    <dbReference type="NCBI Taxonomy" id="386300"/>
    <lineage>
        <taxon>Bacteria</taxon>
        <taxon>Pseudomonadati</taxon>
        <taxon>Bacteroidota</taxon>
        <taxon>Flavobacteriia</taxon>
        <taxon>Flavobacteriales</taxon>
        <taxon>Flavobacteriaceae</taxon>
        <taxon>Flavobacterium</taxon>
    </lineage>
</organism>
<evidence type="ECO:0000313" key="2">
    <source>
        <dbReference type="EMBL" id="TWI44707.1"/>
    </source>
</evidence>
<dbReference type="Proteomes" id="UP000321392">
    <property type="component" value="Unassembled WGS sequence"/>
</dbReference>
<evidence type="ECO:0000313" key="4">
    <source>
        <dbReference type="Proteomes" id="UP000321392"/>
    </source>
</evidence>
<proteinExistence type="predicted"/>
<dbReference type="EMBL" id="VLKX01000015">
    <property type="protein sequence ID" value="TWI44707.1"/>
    <property type="molecule type" value="Genomic_DNA"/>
</dbReference>
<dbReference type="Proteomes" id="UP000254518">
    <property type="component" value="Unassembled WGS sequence"/>
</dbReference>
<name>A0A562PJV8_9FLAO</name>
<dbReference type="AlphaFoldDB" id="A0A562PJV8"/>
<dbReference type="EMBL" id="QQBA01000016">
    <property type="protein sequence ID" value="RDI50454.1"/>
    <property type="molecule type" value="Genomic_DNA"/>
</dbReference>
<accession>A0A562PJV8</accession>
<protein>
    <submittedName>
        <fullName evidence="2">Uncharacterized protein</fullName>
    </submittedName>
</protein>
<reference evidence="2 4" key="1">
    <citation type="journal article" date="2015" name="Stand. Genomic Sci.">
        <title>Genomic Encyclopedia of Bacterial and Archaeal Type Strains, Phase III: the genomes of soil and plant-associated and newly described type strains.</title>
        <authorList>
            <person name="Whitman W.B."/>
            <person name="Woyke T."/>
            <person name="Klenk H.P."/>
            <person name="Zhou Y."/>
            <person name="Lilburn T.G."/>
            <person name="Beck B.J."/>
            <person name="De Vos P."/>
            <person name="Vandamme P."/>
            <person name="Eisen J.A."/>
            <person name="Garrity G."/>
            <person name="Hugenholtz P."/>
            <person name="Kyrpides N.C."/>
        </authorList>
    </citation>
    <scope>NUCLEOTIDE SEQUENCE [LARGE SCALE GENOMIC DNA]</scope>
    <source>
        <strain evidence="2 4">CGMCC 1.5380</strain>
    </source>
</reference>
<reference evidence="2" key="3">
    <citation type="submission" date="2019-07" db="EMBL/GenBank/DDBJ databases">
        <authorList>
            <person name="Whitman W."/>
            <person name="Huntemann M."/>
            <person name="Clum A."/>
            <person name="Pillay M."/>
            <person name="Palaniappan K."/>
            <person name="Varghese N."/>
            <person name="Mikhailova N."/>
            <person name="Stamatis D."/>
            <person name="Reddy T."/>
            <person name="Daum C."/>
            <person name="Shapiro N."/>
            <person name="Ivanova N."/>
            <person name="Kyrpides N."/>
            <person name="Woyke T."/>
        </authorList>
    </citation>
    <scope>NUCLEOTIDE SEQUENCE</scope>
    <source>
        <strain evidence="2">CGMCC 1.5380</strain>
    </source>
</reference>
<sequence length="45" mass="5296">MLFLIVNGILIYIFISNLSVRAQSRTYIASRLRSMRQKNIGLYFD</sequence>
<comment type="caution">
    <text evidence="2">The sequence shown here is derived from an EMBL/GenBank/DDBJ whole genome shotgun (WGS) entry which is preliminary data.</text>
</comment>
<evidence type="ECO:0000313" key="1">
    <source>
        <dbReference type="EMBL" id="RDI50454.1"/>
    </source>
</evidence>
<reference evidence="1 3" key="2">
    <citation type="submission" date="2018-07" db="EMBL/GenBank/DDBJ databases">
        <title>Genomic Encyclopedia of Type Strains, Phase IV (KMG-IV): sequencing the most valuable type-strain genomes for metagenomic binning, comparative biology and taxonomic classification.</title>
        <authorList>
            <person name="Goeker M."/>
        </authorList>
    </citation>
    <scope>NUCLEOTIDE SEQUENCE [LARGE SCALE GENOMIC DNA]</scope>
    <source>
        <strain evidence="1 3">DSM 19728</strain>
    </source>
</reference>